<name>A0A5D5AI37_9EURY</name>
<feature type="compositionally biased region" description="Acidic residues" evidence="2">
    <location>
        <begin position="409"/>
        <end position="465"/>
    </location>
</feature>
<evidence type="ECO:0000313" key="3">
    <source>
        <dbReference type="EMBL" id="TYT60487.1"/>
    </source>
</evidence>
<reference evidence="3 4" key="1">
    <citation type="submission" date="2019-08" db="EMBL/GenBank/DDBJ databases">
        <title>Archaea genome.</title>
        <authorList>
            <person name="Kajale S."/>
            <person name="Shouche Y."/>
            <person name="Deshpande N."/>
            <person name="Sharma A."/>
        </authorList>
    </citation>
    <scope>NUCLEOTIDE SEQUENCE [LARGE SCALE GENOMIC DNA]</scope>
    <source>
        <strain evidence="3 4">ESP3B_9</strain>
    </source>
</reference>
<dbReference type="GO" id="GO:0030115">
    <property type="term" value="C:S-layer"/>
    <property type="evidence" value="ECO:0007669"/>
    <property type="project" value="UniProtKB-SubCell"/>
</dbReference>
<dbReference type="AlphaFoldDB" id="A0A5D5AI37"/>
<evidence type="ECO:0000256" key="2">
    <source>
        <dbReference type="SAM" id="MobiDB-lite"/>
    </source>
</evidence>
<dbReference type="RefSeq" id="WP_149082990.1">
    <property type="nucleotide sequence ID" value="NZ_VTAW01000040.1"/>
</dbReference>
<dbReference type="EMBL" id="VTAW01000040">
    <property type="protein sequence ID" value="TYT60487.1"/>
    <property type="molecule type" value="Genomic_DNA"/>
</dbReference>
<dbReference type="NCBIfam" id="TIGR04126">
    <property type="entry name" value="PGF_CTERM"/>
    <property type="match status" value="1"/>
</dbReference>
<evidence type="ECO:0000256" key="1">
    <source>
        <dbReference type="ARBA" id="ARBA00022729"/>
    </source>
</evidence>
<organism evidence="3 4">
    <name type="scientific">Natrialba swarupiae</name>
    <dbReference type="NCBI Taxonomy" id="2448032"/>
    <lineage>
        <taxon>Archaea</taxon>
        <taxon>Methanobacteriati</taxon>
        <taxon>Methanobacteriota</taxon>
        <taxon>Stenosarchaea group</taxon>
        <taxon>Halobacteria</taxon>
        <taxon>Halobacteriales</taxon>
        <taxon>Natrialbaceae</taxon>
        <taxon>Natrialba</taxon>
    </lineage>
</organism>
<sequence>MSKLAVTVGMVLIMLLAPLAGVAGAAPTPAQEQVSTDEQELSVDQQTPFTLQADYESADGATVVDNQDILIDVNFGSANSLERDSIGVFTAGEAVPLTFDEAMANTDEDDDLELFIGQTSSEGTSFDQGELLGLFDTPTESLNENVEFEDSWSLEDSNEVSYTDAETGQYVAVVIGTDAAEDVTLSDGDLVLPSDGGTLHGVETFAVQDGTSSLAGTTTTAPGDDVEVVADTDIVATDVHHAVVLYDGDTFSDQSTVIGVDSTDMDDISVDDLSIETSIEEVYGVTSVDDDFDLFGNAPGERHAAGTTSFEELFALAAGEQDELDDVEFEADGVTLQASATGLVGDSDHQDITVGTPEDWDEGEYQWVHIAVDDDGTQLETNTGTISIQERTSTGSSGGTGGGAPAAPSDDDDAPTDDDDPVEDDDTPTDDDPVDDDDAPTEDDDPVEDDDAPTDDDEPVEDDDTVPGFGVTTALVALLSIALLTIRRMA</sequence>
<dbReference type="Proteomes" id="UP000324104">
    <property type="component" value="Unassembled WGS sequence"/>
</dbReference>
<gene>
    <name evidence="3" type="ORF">FYC77_18555</name>
</gene>
<evidence type="ECO:0000313" key="4">
    <source>
        <dbReference type="Proteomes" id="UP000324104"/>
    </source>
</evidence>
<accession>A0A5D5AI37</accession>
<proteinExistence type="predicted"/>
<keyword evidence="4" id="KW-1185">Reference proteome</keyword>
<dbReference type="GO" id="GO:0005886">
    <property type="term" value="C:plasma membrane"/>
    <property type="evidence" value="ECO:0007669"/>
    <property type="project" value="UniProtKB-SubCell"/>
</dbReference>
<dbReference type="InterPro" id="IPR026371">
    <property type="entry name" value="PGF_CTERM"/>
</dbReference>
<keyword evidence="1" id="KW-0732">Signal</keyword>
<feature type="region of interest" description="Disordered" evidence="2">
    <location>
        <begin position="385"/>
        <end position="468"/>
    </location>
</feature>
<protein>
    <submittedName>
        <fullName evidence="3">PGF-CTERM sorting domain-containing protein</fullName>
    </submittedName>
</protein>
<comment type="caution">
    <text evidence="3">The sequence shown here is derived from an EMBL/GenBank/DDBJ whole genome shotgun (WGS) entry which is preliminary data.</text>
</comment>